<evidence type="ECO:0000259" key="1">
    <source>
        <dbReference type="Pfam" id="PF13274"/>
    </source>
</evidence>
<dbReference type="Proteomes" id="UP001139158">
    <property type="component" value="Unassembled WGS sequence"/>
</dbReference>
<dbReference type="InterPro" id="IPR025272">
    <property type="entry name" value="SocA_Panacea"/>
</dbReference>
<accession>A0A9X1SE03</accession>
<dbReference type="RefSeq" id="WP_227897324.1">
    <property type="nucleotide sequence ID" value="NZ_CP099467.1"/>
</dbReference>
<protein>
    <submittedName>
        <fullName evidence="2">DUF4065 domain-containing protein</fullName>
    </submittedName>
</protein>
<feature type="domain" description="Antitoxin SocA-like Panacea" evidence="1">
    <location>
        <begin position="28"/>
        <end position="127"/>
    </location>
</feature>
<gene>
    <name evidence="2" type="ORF">LJ757_16215</name>
</gene>
<evidence type="ECO:0000313" key="3">
    <source>
        <dbReference type="Proteomes" id="UP001139158"/>
    </source>
</evidence>
<keyword evidence="3" id="KW-1185">Reference proteome</keyword>
<name>A0A9X1SE03_9MICC</name>
<proteinExistence type="predicted"/>
<dbReference type="EMBL" id="JAJFZV010000018">
    <property type="protein sequence ID" value="MCC3299337.1"/>
    <property type="molecule type" value="Genomic_DNA"/>
</dbReference>
<sequence>MPFETMHTANTILGRSFAGCLPVNLVQLQRILYFAAAEYAKHGRRFLAEEFEAWPTGPVLRSLHAKFQCLSGLPITMHAKNAAGSAYAIDETDTPILAAVLDAVWKHAGPLSAETLTDIAVQPGSAWSRTVPGAGRHIPATALAADTTYVQALNLKPLQ</sequence>
<organism evidence="2 3">
    <name type="scientific">Arthrobacter caoxuetaonis</name>
    <dbReference type="NCBI Taxonomy" id="2886935"/>
    <lineage>
        <taxon>Bacteria</taxon>
        <taxon>Bacillati</taxon>
        <taxon>Actinomycetota</taxon>
        <taxon>Actinomycetes</taxon>
        <taxon>Micrococcales</taxon>
        <taxon>Micrococcaceae</taxon>
        <taxon>Arthrobacter</taxon>
    </lineage>
</organism>
<dbReference type="AlphaFoldDB" id="A0A9X1SE03"/>
<comment type="caution">
    <text evidence="2">The sequence shown here is derived from an EMBL/GenBank/DDBJ whole genome shotgun (WGS) entry which is preliminary data.</text>
</comment>
<dbReference type="Pfam" id="PF13274">
    <property type="entry name" value="SocA_Panacea"/>
    <property type="match status" value="1"/>
</dbReference>
<evidence type="ECO:0000313" key="2">
    <source>
        <dbReference type="EMBL" id="MCC3299337.1"/>
    </source>
</evidence>
<reference evidence="2" key="1">
    <citation type="submission" date="2021-10" db="EMBL/GenBank/DDBJ databases">
        <title>Novel species in genus Arthrobacter.</title>
        <authorList>
            <person name="Liu Y."/>
        </authorList>
    </citation>
    <scope>NUCLEOTIDE SEQUENCE</scope>
    <source>
        <strain evidence="2">Zg-Y453</strain>
    </source>
</reference>